<accession>A0A0G4HVF0</accession>
<feature type="compositionally biased region" description="Basic and acidic residues" evidence="1">
    <location>
        <begin position="343"/>
        <end position="356"/>
    </location>
</feature>
<organism evidence="2">
    <name type="scientific">Chromera velia CCMP2878</name>
    <dbReference type="NCBI Taxonomy" id="1169474"/>
    <lineage>
        <taxon>Eukaryota</taxon>
        <taxon>Sar</taxon>
        <taxon>Alveolata</taxon>
        <taxon>Colpodellida</taxon>
        <taxon>Chromeraceae</taxon>
        <taxon>Chromera</taxon>
    </lineage>
</organism>
<proteinExistence type="predicted"/>
<dbReference type="AlphaFoldDB" id="A0A0G4HVF0"/>
<dbReference type="PhylomeDB" id="A0A0G4HVF0"/>
<dbReference type="EMBL" id="CDMZ01004004">
    <property type="protein sequence ID" value="CEM48349.1"/>
    <property type="molecule type" value="Genomic_DNA"/>
</dbReference>
<name>A0A0G4HVF0_9ALVE</name>
<feature type="region of interest" description="Disordered" evidence="1">
    <location>
        <begin position="323"/>
        <end position="388"/>
    </location>
</feature>
<evidence type="ECO:0000256" key="1">
    <source>
        <dbReference type="SAM" id="MobiDB-lite"/>
    </source>
</evidence>
<gene>
    <name evidence="2" type="ORF">Cvel_8790</name>
</gene>
<evidence type="ECO:0000313" key="2">
    <source>
        <dbReference type="EMBL" id="CEM48349.1"/>
    </source>
</evidence>
<sequence length="406" mass="44917">MVVWWPCSSFLRAEIIALKGSGAPYRDLKSAWRDFGRTLSLPNLGDLSAAQREVPLDAEQDVDRDASSCQGRCEGIGETFALQIMGPKDDGCPHLFATLRQEPLAIAGAPLDSYVNPTDPRRRLDRSPVRGKVAKSSLGPKGAAWEFLQAAFHTSGLLPDEQDPAGGSLIPPRDTGTSHRRYQVFPPEIPVLPTGETGSSYQRYQNFPPEIPGLPTGDTGSSYSRYQVFPPEIPGLPTGDAGSSHRVFPLEIPGLPTGETGTFQRRYRDFSPEISGLLTRDTGTSHRRYWVFPCFPMGDTGTSHQGSSHRRYQVFPCLPTGDTGTSHRRYRDFPPEIPGLPTRDTRTSDRRYRDFPPEIPGLPTGDTGTSHRRYRDFPPEIPGLPTGDTGTSHRRYWDLGCSFLFL</sequence>
<dbReference type="VEuPathDB" id="CryptoDB:Cvel_8790"/>
<protein>
    <submittedName>
        <fullName evidence="2">Uncharacterized protein</fullName>
    </submittedName>
</protein>
<reference evidence="2" key="1">
    <citation type="submission" date="2014-11" db="EMBL/GenBank/DDBJ databases">
        <authorList>
            <person name="Otto D Thomas"/>
            <person name="Naeem Raeece"/>
        </authorList>
    </citation>
    <scope>NUCLEOTIDE SEQUENCE</scope>
</reference>